<dbReference type="GO" id="GO:0005524">
    <property type="term" value="F:ATP binding"/>
    <property type="evidence" value="ECO:0007669"/>
    <property type="project" value="UniProtKB-KW"/>
</dbReference>
<organism evidence="11 12">
    <name type="scientific">Propionibacterium ruminifibrarum</name>
    <dbReference type="NCBI Taxonomy" id="1962131"/>
    <lineage>
        <taxon>Bacteria</taxon>
        <taxon>Bacillati</taxon>
        <taxon>Actinomycetota</taxon>
        <taxon>Actinomycetes</taxon>
        <taxon>Propionibacteriales</taxon>
        <taxon>Propionibacteriaceae</taxon>
        <taxon>Propionibacterium</taxon>
    </lineage>
</organism>
<dbReference type="Proteomes" id="UP000265962">
    <property type="component" value="Unassembled WGS sequence"/>
</dbReference>
<dbReference type="AlphaFoldDB" id="A0A375I2T0"/>
<dbReference type="InterPro" id="IPR003594">
    <property type="entry name" value="HATPase_dom"/>
</dbReference>
<dbReference type="Pfam" id="PF02518">
    <property type="entry name" value="HATPase_c"/>
    <property type="match status" value="1"/>
</dbReference>
<dbReference type="PANTHER" id="PTHR24421:SF10">
    <property type="entry name" value="NITRATE_NITRITE SENSOR PROTEIN NARQ"/>
    <property type="match status" value="1"/>
</dbReference>
<evidence type="ECO:0000256" key="7">
    <source>
        <dbReference type="ARBA" id="ARBA00022840"/>
    </source>
</evidence>
<feature type="transmembrane region" description="Helical" evidence="9">
    <location>
        <begin position="136"/>
        <end position="157"/>
    </location>
</feature>
<dbReference type="InterPro" id="IPR050482">
    <property type="entry name" value="Sensor_HK_TwoCompSys"/>
</dbReference>
<dbReference type="InterPro" id="IPR011712">
    <property type="entry name" value="Sig_transdc_His_kin_sub3_dim/P"/>
</dbReference>
<reference evidence="12" key="1">
    <citation type="submission" date="2018-02" db="EMBL/GenBank/DDBJ databases">
        <authorList>
            <person name="Hornung B."/>
        </authorList>
    </citation>
    <scope>NUCLEOTIDE SEQUENCE [LARGE SCALE GENOMIC DNA]</scope>
</reference>
<dbReference type="GO" id="GO:0016020">
    <property type="term" value="C:membrane"/>
    <property type="evidence" value="ECO:0007669"/>
    <property type="project" value="InterPro"/>
</dbReference>
<sequence>MVMTRACHADPAARHVALATMLAGALTALAVVGGSTGQILACGGAALLGVICALALPAHPLLALTVCHATCLTMAFVQHNPFATQALIYLPVAYWAGRRAPARVAWGVAGLFTATTVLVFVLTLRGSDSTSVGVRAVMGLGSGTLFIAAPLLAGAWLRVADERASGAQALLRAERAEREARIAKALETERGLMAGELHDVASHHMTAVLLDARLARRKLAEDPERAGELLDELTREATVASENLHEVVGILRAGALAAVTPQPTLTDLPELLHTARTINPDISLDIPAVPDVSPAVGLALYRVIQESLTNAHRHAPGARIDVRLTEADGWVSLSITNTRATRPAPGLGGSGLGVEGMRMRCELLGGQLTAGPNQDGWQVLARLPQRSGQDGHRPGGT</sequence>
<feature type="transmembrane region" description="Helical" evidence="9">
    <location>
        <begin position="12"/>
        <end position="32"/>
    </location>
</feature>
<feature type="transmembrane region" description="Helical" evidence="9">
    <location>
        <begin position="104"/>
        <end position="124"/>
    </location>
</feature>
<keyword evidence="9" id="KW-0812">Transmembrane</keyword>
<evidence type="ECO:0000256" key="5">
    <source>
        <dbReference type="ARBA" id="ARBA00022741"/>
    </source>
</evidence>
<feature type="transmembrane region" description="Helical" evidence="9">
    <location>
        <begin position="39"/>
        <end position="59"/>
    </location>
</feature>
<evidence type="ECO:0000256" key="8">
    <source>
        <dbReference type="ARBA" id="ARBA00023012"/>
    </source>
</evidence>
<evidence type="ECO:0000313" key="11">
    <source>
        <dbReference type="EMBL" id="SPF69145.1"/>
    </source>
</evidence>
<gene>
    <name evidence="11" type="ORF">PROPJV5_2106</name>
</gene>
<evidence type="ECO:0000256" key="4">
    <source>
        <dbReference type="ARBA" id="ARBA00022679"/>
    </source>
</evidence>
<keyword evidence="12" id="KW-1185">Reference proteome</keyword>
<keyword evidence="9" id="KW-0472">Membrane</keyword>
<dbReference type="RefSeq" id="WP_182858685.1">
    <property type="nucleotide sequence ID" value="NZ_OMOH01000009.1"/>
</dbReference>
<keyword evidence="5" id="KW-0547">Nucleotide-binding</keyword>
<keyword evidence="4 11" id="KW-0808">Transferase</keyword>
<evidence type="ECO:0000256" key="2">
    <source>
        <dbReference type="ARBA" id="ARBA00012438"/>
    </source>
</evidence>
<dbReference type="EC" id="2.7.13.3" evidence="2"/>
<proteinExistence type="predicted"/>
<feature type="domain" description="Histidine kinase/HSP90-like ATPase" evidence="10">
    <location>
        <begin position="295"/>
        <end position="387"/>
    </location>
</feature>
<dbReference type="PANTHER" id="PTHR24421">
    <property type="entry name" value="NITRATE/NITRITE SENSOR PROTEIN NARX-RELATED"/>
    <property type="match status" value="1"/>
</dbReference>
<keyword evidence="3" id="KW-0597">Phosphoprotein</keyword>
<dbReference type="Gene3D" id="3.30.565.10">
    <property type="entry name" value="Histidine kinase-like ATPase, C-terminal domain"/>
    <property type="match status" value="1"/>
</dbReference>
<dbReference type="SMART" id="SM00387">
    <property type="entry name" value="HATPase_c"/>
    <property type="match status" value="1"/>
</dbReference>
<comment type="catalytic activity">
    <reaction evidence="1">
        <text>ATP + protein L-histidine = ADP + protein N-phospho-L-histidine.</text>
        <dbReference type="EC" id="2.7.13.3"/>
    </reaction>
</comment>
<accession>A0A375I2T0</accession>
<dbReference type="CDD" id="cd16917">
    <property type="entry name" value="HATPase_UhpB-NarQ-NarX-like"/>
    <property type="match status" value="1"/>
</dbReference>
<dbReference type="Gene3D" id="1.20.5.1930">
    <property type="match status" value="1"/>
</dbReference>
<evidence type="ECO:0000259" key="10">
    <source>
        <dbReference type="SMART" id="SM00387"/>
    </source>
</evidence>
<keyword evidence="6 11" id="KW-0418">Kinase</keyword>
<keyword evidence="9" id="KW-1133">Transmembrane helix</keyword>
<dbReference type="GO" id="GO:0046983">
    <property type="term" value="F:protein dimerization activity"/>
    <property type="evidence" value="ECO:0007669"/>
    <property type="project" value="InterPro"/>
</dbReference>
<dbReference type="EMBL" id="OMOH01000009">
    <property type="protein sequence ID" value="SPF69145.1"/>
    <property type="molecule type" value="Genomic_DNA"/>
</dbReference>
<dbReference type="GO" id="GO:0000155">
    <property type="term" value="F:phosphorelay sensor kinase activity"/>
    <property type="evidence" value="ECO:0007669"/>
    <property type="project" value="InterPro"/>
</dbReference>
<evidence type="ECO:0000256" key="6">
    <source>
        <dbReference type="ARBA" id="ARBA00022777"/>
    </source>
</evidence>
<evidence type="ECO:0000256" key="3">
    <source>
        <dbReference type="ARBA" id="ARBA00022553"/>
    </source>
</evidence>
<dbReference type="SUPFAM" id="SSF55874">
    <property type="entry name" value="ATPase domain of HSP90 chaperone/DNA topoisomerase II/histidine kinase"/>
    <property type="match status" value="1"/>
</dbReference>
<evidence type="ECO:0000313" key="12">
    <source>
        <dbReference type="Proteomes" id="UP000265962"/>
    </source>
</evidence>
<name>A0A375I2T0_9ACTN</name>
<dbReference type="Pfam" id="PF07730">
    <property type="entry name" value="HisKA_3"/>
    <property type="match status" value="1"/>
</dbReference>
<evidence type="ECO:0000256" key="1">
    <source>
        <dbReference type="ARBA" id="ARBA00000085"/>
    </source>
</evidence>
<keyword evidence="8" id="KW-0902">Two-component regulatory system</keyword>
<keyword evidence="7" id="KW-0067">ATP-binding</keyword>
<protein>
    <recommendedName>
        <fullName evidence="2">histidine kinase</fullName>
        <ecNumber evidence="2">2.7.13.3</ecNumber>
    </recommendedName>
</protein>
<dbReference type="InterPro" id="IPR036890">
    <property type="entry name" value="HATPase_C_sf"/>
</dbReference>
<evidence type="ECO:0000256" key="9">
    <source>
        <dbReference type="SAM" id="Phobius"/>
    </source>
</evidence>